<keyword evidence="2 7" id="KW-0235">DNA replication</keyword>
<evidence type="ECO:0000256" key="3">
    <source>
        <dbReference type="ARBA" id="ARBA00022763"/>
    </source>
</evidence>
<sequence>MRYQWILIVVVVMGCGMAGASCPAWSPWRAEQEMTRVGEQLAEWDNAYYARGESLVSDQVYDQLRQTLSVWQACFSSDTARYAVRLPSGGKQQHPVAHTGLKKLSQPLELTQWFRAHHDIWVQPKIDGVAVTLVYENGQLARAISRGNGLQGEDWTEKVRLMRRVPQSLSGAPGSLVLQGEIFLPVEGHRQQQKGGLNARARVAGEMRRTHPSALLPHLGVFIWAWPDGPVEMAQRLAQLRAMGFGLTAEYTHSVASLENARYWRDFWYQSPLPFVTDGVVLRQSQEPAGRFWPDSPAGWAIAWKYPLVSQVAEVAAVDKRVGRTGKIAVVLRLQPIILDDKRVSRVNLGSLTRWRQWDVMPGDWVSISLAGRGTPRLEHVVWRSRMRQAPDVPEWEPMDVLGCLRWSPPCHEQFLARLVWMSGRNGLALTGVSEGTWRRLIRKGGLPDMVSWLAMSAEQLAQAGELGEKQALTLYHRLQQARHQPLKNWLLALGIPLPRSAFSVLDGVPLDVLTQRTVADWQGFATIGARRAQRIWDFFHHPELASQLQWLNEQRVEISPR</sequence>
<dbReference type="SMART" id="SM00532">
    <property type="entry name" value="LIGANc"/>
    <property type="match status" value="1"/>
</dbReference>
<gene>
    <name evidence="7 9" type="primary">ligB</name>
    <name evidence="9" type="ORF">O1Q98_11390</name>
</gene>
<dbReference type="EMBL" id="CP114280">
    <property type="protein sequence ID" value="WFN54297.1"/>
    <property type="molecule type" value="Genomic_DNA"/>
</dbReference>
<keyword evidence="3 7" id="KW-0227">DNA damage</keyword>
<dbReference type="InterPro" id="IPR012340">
    <property type="entry name" value="NA-bd_OB-fold"/>
</dbReference>
<dbReference type="PANTHER" id="PTHR47810:SF1">
    <property type="entry name" value="DNA LIGASE B"/>
    <property type="match status" value="1"/>
</dbReference>
<name>A0ABY8G2X9_9GAMM</name>
<dbReference type="InterPro" id="IPR020923">
    <property type="entry name" value="DNA_ligase_B"/>
</dbReference>
<keyword evidence="10" id="KW-1185">Reference proteome</keyword>
<feature type="active site" description="N6-AMP-lysine intermediate" evidence="7">
    <location>
        <position position="125"/>
    </location>
</feature>
<dbReference type="InterPro" id="IPR018239">
    <property type="entry name" value="DNA_ligase_AS"/>
</dbReference>
<feature type="domain" description="NAD-dependent DNA ligase N-terminal" evidence="8">
    <location>
        <begin position="29"/>
        <end position="427"/>
    </location>
</feature>
<evidence type="ECO:0000313" key="10">
    <source>
        <dbReference type="Proteomes" id="UP001219630"/>
    </source>
</evidence>
<dbReference type="HAMAP" id="MF_01587">
    <property type="entry name" value="DNA_ligase_B"/>
    <property type="match status" value="1"/>
</dbReference>
<comment type="similarity">
    <text evidence="7">Belongs to the NAD-dependent DNA ligase family. LigB subfamily.</text>
</comment>
<dbReference type="InterPro" id="IPR010994">
    <property type="entry name" value="RuvA_2-like"/>
</dbReference>
<keyword evidence="9" id="KW-0687">Ribonucleoprotein</keyword>
<protein>
    <recommendedName>
        <fullName evidence="7">DNA ligase B</fullName>
        <ecNumber evidence="7">6.5.1.2</ecNumber>
    </recommendedName>
    <alternativeName>
        <fullName evidence="7">Polydeoxyribonucleotide synthase [NAD(+)] B</fullName>
    </alternativeName>
</protein>
<dbReference type="InterPro" id="IPR013840">
    <property type="entry name" value="DNAligase_N"/>
</dbReference>
<organism evidence="9 10">
    <name type="scientific">Dickeya lacustris</name>
    <dbReference type="NCBI Taxonomy" id="2259638"/>
    <lineage>
        <taxon>Bacteria</taxon>
        <taxon>Pseudomonadati</taxon>
        <taxon>Pseudomonadota</taxon>
        <taxon>Gammaproteobacteria</taxon>
        <taxon>Enterobacterales</taxon>
        <taxon>Pectobacteriaceae</taxon>
        <taxon>Dickeya</taxon>
    </lineage>
</organism>
<keyword evidence="1 7" id="KW-0436">Ligase</keyword>
<dbReference type="SUPFAM" id="SSF47781">
    <property type="entry name" value="RuvA domain 2-like"/>
    <property type="match status" value="1"/>
</dbReference>
<dbReference type="RefSeq" id="WP_125261188.1">
    <property type="nucleotide sequence ID" value="NZ_CP114280.1"/>
</dbReference>
<comment type="function">
    <text evidence="7">Catalyzes the formation of phosphodiester linkages between 5'-phosphoryl and 3'-hydroxyl groups in double-stranded DNA using NAD as a coenzyme and as the energy source for the reaction.</text>
</comment>
<evidence type="ECO:0000256" key="4">
    <source>
        <dbReference type="ARBA" id="ARBA00023027"/>
    </source>
</evidence>
<dbReference type="InterPro" id="IPR004150">
    <property type="entry name" value="NAD_DNA_ligase_OB"/>
</dbReference>
<dbReference type="GO" id="GO:0003911">
    <property type="term" value="F:DNA ligase (NAD+) activity"/>
    <property type="evidence" value="ECO:0007669"/>
    <property type="project" value="UniProtKB-EC"/>
</dbReference>
<reference evidence="9 10" key="1">
    <citation type="submission" date="2022-12" db="EMBL/GenBank/DDBJ databases">
        <title>Complete genome sequencing of Dickeya lacustris type strain LMG30899.</title>
        <authorList>
            <person name="Dobhal S."/>
            <person name="Arizala D."/>
            <person name="Arif M."/>
        </authorList>
    </citation>
    <scope>NUCLEOTIDE SEQUENCE [LARGE SCALE GENOMIC DNA]</scope>
    <source>
        <strain evidence="9 10">LMG30899</strain>
    </source>
</reference>
<dbReference type="PANTHER" id="PTHR47810">
    <property type="entry name" value="DNA LIGASE"/>
    <property type="match status" value="1"/>
</dbReference>
<keyword evidence="4 7" id="KW-0520">NAD</keyword>
<dbReference type="Gene3D" id="2.40.50.140">
    <property type="entry name" value="Nucleic acid-binding proteins"/>
    <property type="match status" value="1"/>
</dbReference>
<proteinExistence type="inferred from homology"/>
<dbReference type="PROSITE" id="PS51257">
    <property type="entry name" value="PROKAR_LIPOPROTEIN"/>
    <property type="match status" value="1"/>
</dbReference>
<dbReference type="EC" id="6.5.1.2" evidence="7"/>
<dbReference type="Gene3D" id="1.10.287.610">
    <property type="entry name" value="Helix hairpin bin"/>
    <property type="match status" value="1"/>
</dbReference>
<dbReference type="SUPFAM" id="SSF56091">
    <property type="entry name" value="DNA ligase/mRNA capping enzyme, catalytic domain"/>
    <property type="match status" value="1"/>
</dbReference>
<evidence type="ECO:0000256" key="1">
    <source>
        <dbReference type="ARBA" id="ARBA00022598"/>
    </source>
</evidence>
<dbReference type="Gene3D" id="3.30.470.30">
    <property type="entry name" value="DNA ligase/mRNA capping enzyme"/>
    <property type="match status" value="1"/>
</dbReference>
<dbReference type="SUPFAM" id="SSF50249">
    <property type="entry name" value="Nucleic acid-binding proteins"/>
    <property type="match status" value="1"/>
</dbReference>
<keyword evidence="5 7" id="KW-0234">DNA repair</keyword>
<evidence type="ECO:0000259" key="8">
    <source>
        <dbReference type="SMART" id="SM00532"/>
    </source>
</evidence>
<evidence type="ECO:0000256" key="5">
    <source>
        <dbReference type="ARBA" id="ARBA00023204"/>
    </source>
</evidence>
<evidence type="ECO:0000256" key="7">
    <source>
        <dbReference type="HAMAP-Rule" id="MF_01587"/>
    </source>
</evidence>
<evidence type="ECO:0000256" key="6">
    <source>
        <dbReference type="ARBA" id="ARBA00034005"/>
    </source>
</evidence>
<dbReference type="InterPro" id="IPR013839">
    <property type="entry name" value="DNAligase_adenylation"/>
</dbReference>
<dbReference type="Proteomes" id="UP001219630">
    <property type="component" value="Chromosome"/>
</dbReference>
<accession>A0ABY8G2X9</accession>
<dbReference type="GO" id="GO:0005840">
    <property type="term" value="C:ribosome"/>
    <property type="evidence" value="ECO:0007669"/>
    <property type="project" value="UniProtKB-KW"/>
</dbReference>
<dbReference type="Pfam" id="PF01653">
    <property type="entry name" value="DNA_ligase_aden"/>
    <property type="match status" value="1"/>
</dbReference>
<keyword evidence="9" id="KW-0689">Ribosomal protein</keyword>
<evidence type="ECO:0000313" key="9">
    <source>
        <dbReference type="EMBL" id="WFN54297.1"/>
    </source>
</evidence>
<dbReference type="Pfam" id="PF03120">
    <property type="entry name" value="OB_DNA_ligase"/>
    <property type="match status" value="1"/>
</dbReference>
<dbReference type="InterPro" id="IPR050326">
    <property type="entry name" value="NAD_dep_DNA_ligaseB"/>
</dbReference>
<evidence type="ECO:0000256" key="2">
    <source>
        <dbReference type="ARBA" id="ARBA00022705"/>
    </source>
</evidence>
<comment type="catalytic activity">
    <reaction evidence="6 7">
        <text>NAD(+) + (deoxyribonucleotide)n-3'-hydroxyl + 5'-phospho-(deoxyribonucleotide)m = (deoxyribonucleotide)n+m + AMP + beta-nicotinamide D-nucleotide.</text>
        <dbReference type="EC" id="6.5.1.2"/>
    </reaction>
</comment>
<dbReference type="PROSITE" id="PS01055">
    <property type="entry name" value="DNA_LIGASE_N1"/>
    <property type="match status" value="1"/>
</dbReference>
<dbReference type="NCBIfam" id="NF005987">
    <property type="entry name" value="PRK08097.1"/>
    <property type="match status" value="1"/>
</dbReference>